<dbReference type="GO" id="GO:0019752">
    <property type="term" value="P:carboxylic acid metabolic process"/>
    <property type="evidence" value="ECO:0007669"/>
    <property type="project" value="UniProtKB-ARBA"/>
</dbReference>
<proteinExistence type="inferred from homology"/>
<dbReference type="Gene3D" id="3.90.850.10">
    <property type="entry name" value="Fumarylacetoacetase-like, C-terminal domain"/>
    <property type="match status" value="1"/>
</dbReference>
<dbReference type="InterPro" id="IPR051121">
    <property type="entry name" value="FAH"/>
</dbReference>
<dbReference type="PANTHER" id="PTHR42796:SF4">
    <property type="entry name" value="FUMARYLACETOACETATE HYDROLASE DOMAIN-CONTAINING PROTEIN 2A"/>
    <property type="match status" value="1"/>
</dbReference>
<evidence type="ECO:0000259" key="3">
    <source>
        <dbReference type="Pfam" id="PF01557"/>
    </source>
</evidence>
<name>A0A6J4I2M4_9PROT</name>
<dbReference type="InterPro" id="IPR011234">
    <property type="entry name" value="Fumarylacetoacetase-like_C"/>
</dbReference>
<dbReference type="PANTHER" id="PTHR42796">
    <property type="entry name" value="FUMARYLACETOACETATE HYDROLASE DOMAIN-CONTAINING PROTEIN 2A-RELATED"/>
    <property type="match status" value="1"/>
</dbReference>
<dbReference type="GO" id="GO:0016787">
    <property type="term" value="F:hydrolase activity"/>
    <property type="evidence" value="ECO:0007669"/>
    <property type="project" value="UniProtKB-KW"/>
</dbReference>
<evidence type="ECO:0000256" key="1">
    <source>
        <dbReference type="ARBA" id="ARBA00010211"/>
    </source>
</evidence>
<dbReference type="GO" id="GO:0046872">
    <property type="term" value="F:metal ion binding"/>
    <property type="evidence" value="ECO:0007669"/>
    <property type="project" value="UniProtKB-KW"/>
</dbReference>
<protein>
    <submittedName>
        <fullName evidence="4">Fumarylacetoacetate hydrolase family protein</fullName>
    </submittedName>
</protein>
<dbReference type="Pfam" id="PF01557">
    <property type="entry name" value="FAA_hydrolase"/>
    <property type="match status" value="1"/>
</dbReference>
<dbReference type="GO" id="GO:0016853">
    <property type="term" value="F:isomerase activity"/>
    <property type="evidence" value="ECO:0007669"/>
    <property type="project" value="UniProtKB-ARBA"/>
</dbReference>
<dbReference type="AlphaFoldDB" id="A0A6J4I2M4"/>
<keyword evidence="2" id="KW-0479">Metal-binding</keyword>
<evidence type="ECO:0000256" key="2">
    <source>
        <dbReference type="ARBA" id="ARBA00022723"/>
    </source>
</evidence>
<keyword evidence="4" id="KW-0378">Hydrolase</keyword>
<reference evidence="4" key="1">
    <citation type="submission" date="2020-02" db="EMBL/GenBank/DDBJ databases">
        <authorList>
            <person name="Meier V. D."/>
        </authorList>
    </citation>
    <scope>NUCLEOTIDE SEQUENCE</scope>
    <source>
        <strain evidence="4">AVDCRST_MAG08</strain>
    </source>
</reference>
<dbReference type="InterPro" id="IPR036663">
    <property type="entry name" value="Fumarylacetoacetase_C_sf"/>
</dbReference>
<dbReference type="EMBL" id="CADCTG010000136">
    <property type="protein sequence ID" value="CAA9239758.1"/>
    <property type="molecule type" value="Genomic_DNA"/>
</dbReference>
<evidence type="ECO:0000313" key="4">
    <source>
        <dbReference type="EMBL" id="CAA9239758.1"/>
    </source>
</evidence>
<gene>
    <name evidence="4" type="ORF">AVDCRST_MAG08-1550</name>
</gene>
<organism evidence="4">
    <name type="scientific">uncultured Acetobacteraceae bacterium</name>
    <dbReference type="NCBI Taxonomy" id="169975"/>
    <lineage>
        <taxon>Bacteria</taxon>
        <taxon>Pseudomonadati</taxon>
        <taxon>Pseudomonadota</taxon>
        <taxon>Alphaproteobacteria</taxon>
        <taxon>Acetobacterales</taxon>
        <taxon>Acetobacteraceae</taxon>
        <taxon>environmental samples</taxon>
    </lineage>
</organism>
<feature type="domain" description="Fumarylacetoacetase-like C-terminal" evidence="3">
    <location>
        <begin position="99"/>
        <end position="305"/>
    </location>
</feature>
<accession>A0A6J4I2M4</accession>
<sequence>MRLVSYRDGPGGARLGAVLGDSEIVDLRAALADALAAAGEPDRSAETVPSDMTAFLARGEASLVAAARALAFAAAPGREALRRPLAGVELLAPVPRPGKIVGVGRNYGEHAREVGGPRQDAPRIFFKPASSVAPPGCAVRVPAAVRKPDWEAELAVVIGRAARDVPEARALEHVAGYTVLDDVSAREFQFDISPPQTSFAKGMDGFCPMGPWIATPEEVGEPWALQVRCWLNGEPVQDGNTRDMVFPVPALISYLSRFMTLEPGDVIATGTPAGVGAFRDPPRWLRSGDRLRMEVERVGVLEHSIA</sequence>
<dbReference type="SUPFAM" id="SSF56529">
    <property type="entry name" value="FAH"/>
    <property type="match status" value="1"/>
</dbReference>
<dbReference type="FunFam" id="3.90.850.10:FF:000002">
    <property type="entry name" value="2-hydroxyhepta-2,4-diene-1,7-dioate isomerase"/>
    <property type="match status" value="1"/>
</dbReference>
<comment type="similarity">
    <text evidence="1">Belongs to the FAH family.</text>
</comment>